<feature type="region of interest" description="Disordered" evidence="1">
    <location>
        <begin position="1"/>
        <end position="33"/>
    </location>
</feature>
<gene>
    <name evidence="2" type="ORF">DFJ67_1845</name>
</gene>
<sequence>MTPNHDHATLFVAPADAPEVDAAASTPGPAADDGAEAMLQLRDPFAVRDAVPAEHGTTDRPIRH</sequence>
<evidence type="ECO:0000313" key="3">
    <source>
        <dbReference type="Proteomes" id="UP000256913"/>
    </source>
</evidence>
<accession>A0A3D9ZHF5</accession>
<dbReference type="RefSeq" id="WP_116067493.1">
    <property type="nucleotide sequence ID" value="NZ_BONB01000038.1"/>
</dbReference>
<feature type="compositionally biased region" description="Low complexity" evidence="1">
    <location>
        <begin position="12"/>
        <end position="24"/>
    </location>
</feature>
<keyword evidence="3" id="KW-1185">Reference proteome</keyword>
<name>A0A3D9ZHF5_9ACTN</name>
<reference evidence="2 3" key="1">
    <citation type="submission" date="2018-08" db="EMBL/GenBank/DDBJ databases">
        <title>Sequencing the genomes of 1000 actinobacteria strains.</title>
        <authorList>
            <person name="Klenk H.-P."/>
        </authorList>
    </citation>
    <scope>NUCLEOTIDE SEQUENCE [LARGE SCALE GENOMIC DNA]</scope>
    <source>
        <strain evidence="2 3">DSM 44099</strain>
    </source>
</reference>
<dbReference type="AlphaFoldDB" id="A0A3D9ZHF5"/>
<protein>
    <submittedName>
        <fullName evidence="2">Uncharacterized protein</fullName>
    </submittedName>
</protein>
<organism evidence="2 3">
    <name type="scientific">Asanoa ferruginea</name>
    <dbReference type="NCBI Taxonomy" id="53367"/>
    <lineage>
        <taxon>Bacteria</taxon>
        <taxon>Bacillati</taxon>
        <taxon>Actinomycetota</taxon>
        <taxon>Actinomycetes</taxon>
        <taxon>Micromonosporales</taxon>
        <taxon>Micromonosporaceae</taxon>
        <taxon>Asanoa</taxon>
    </lineage>
</organism>
<dbReference type="EMBL" id="QUMQ01000001">
    <property type="protein sequence ID" value="REF95882.1"/>
    <property type="molecule type" value="Genomic_DNA"/>
</dbReference>
<evidence type="ECO:0000313" key="2">
    <source>
        <dbReference type="EMBL" id="REF95882.1"/>
    </source>
</evidence>
<proteinExistence type="predicted"/>
<comment type="caution">
    <text evidence="2">The sequence shown here is derived from an EMBL/GenBank/DDBJ whole genome shotgun (WGS) entry which is preliminary data.</text>
</comment>
<dbReference type="OrthoDB" id="3404487at2"/>
<evidence type="ECO:0000256" key="1">
    <source>
        <dbReference type="SAM" id="MobiDB-lite"/>
    </source>
</evidence>
<dbReference type="Proteomes" id="UP000256913">
    <property type="component" value="Unassembled WGS sequence"/>
</dbReference>